<dbReference type="GO" id="GO:0019277">
    <property type="term" value="P:UDP-N-acetylgalactosamine biosynthetic process"/>
    <property type="evidence" value="ECO:0007669"/>
    <property type="project" value="InterPro"/>
</dbReference>
<keyword evidence="7 12" id="KW-0573">Peptidoglycan synthesis</keyword>
<comment type="function">
    <text evidence="12">Cell wall formation. Adds enolpyruvyl to UDP-N-acetylglucosamine.</text>
</comment>
<feature type="binding site" evidence="12">
    <location>
        <position position="308"/>
    </location>
    <ligand>
        <name>UDP-N-acetyl-alpha-D-glucosamine</name>
        <dbReference type="ChEBI" id="CHEBI:57705"/>
    </ligand>
</feature>
<reference evidence="14 15" key="1">
    <citation type="submission" date="2016-02" db="EMBL/GenBank/DDBJ databases">
        <title>Comparison of Clostridium stercorarium subspecies using comparative genomics and transcriptomics.</title>
        <authorList>
            <person name="Schellenberg J."/>
            <person name="Thallinger G."/>
            <person name="Levin D.B."/>
            <person name="Zhang X."/>
            <person name="Alvare G."/>
            <person name="Fristensky B."/>
            <person name="Sparling R."/>
        </authorList>
    </citation>
    <scope>NUCLEOTIDE SEQUENCE [LARGE SCALE GENOMIC DNA]</scope>
    <source>
        <strain evidence="14 15">DSM 2910</strain>
    </source>
</reference>
<feature type="binding site" evidence="12">
    <location>
        <begin position="22"/>
        <end position="23"/>
    </location>
    <ligand>
        <name>phosphoenolpyruvate</name>
        <dbReference type="ChEBI" id="CHEBI:58702"/>
    </ligand>
</feature>
<name>A0A1B1YF90_THEST</name>
<keyword evidence="5 12" id="KW-0808">Transferase</keyword>
<keyword evidence="9 12" id="KW-0961">Cell wall biogenesis/degradation</keyword>
<organism evidence="14 15">
    <name type="scientific">Thermoclostridium stercorarium subsp. thermolacticum DSM 2910</name>
    <dbReference type="NCBI Taxonomy" id="1121336"/>
    <lineage>
        <taxon>Bacteria</taxon>
        <taxon>Bacillati</taxon>
        <taxon>Bacillota</taxon>
        <taxon>Clostridia</taxon>
        <taxon>Eubacteriales</taxon>
        <taxon>Oscillospiraceae</taxon>
        <taxon>Thermoclostridium</taxon>
    </lineage>
</organism>
<evidence type="ECO:0000256" key="7">
    <source>
        <dbReference type="ARBA" id="ARBA00022984"/>
    </source>
</evidence>
<dbReference type="EC" id="2.5.1.7" evidence="12"/>
<evidence type="ECO:0000256" key="2">
    <source>
        <dbReference type="ARBA" id="ARBA00004752"/>
    </source>
</evidence>
<dbReference type="PANTHER" id="PTHR43783">
    <property type="entry name" value="UDP-N-ACETYLGLUCOSAMINE 1-CARBOXYVINYLTRANSFERASE"/>
    <property type="match status" value="1"/>
</dbReference>
<dbReference type="EMBL" id="CP014672">
    <property type="protein sequence ID" value="ANW99425.1"/>
    <property type="molecule type" value="Genomic_DNA"/>
</dbReference>
<feature type="domain" description="Enolpyruvate transferase" evidence="13">
    <location>
        <begin position="6"/>
        <end position="409"/>
    </location>
</feature>
<evidence type="ECO:0000256" key="10">
    <source>
        <dbReference type="ARBA" id="ARBA00038367"/>
    </source>
</evidence>
<evidence type="ECO:0000256" key="5">
    <source>
        <dbReference type="ARBA" id="ARBA00022679"/>
    </source>
</evidence>
<comment type="caution">
    <text evidence="12">Lacks conserved residue(s) required for the propagation of feature annotation.</text>
</comment>
<dbReference type="OrthoDB" id="9803760at2"/>
<dbReference type="HAMAP" id="MF_00111">
    <property type="entry name" value="MurA"/>
    <property type="match status" value="1"/>
</dbReference>
<dbReference type="GO" id="GO:0008760">
    <property type="term" value="F:UDP-N-acetylglucosamine 1-carboxyvinyltransferase activity"/>
    <property type="evidence" value="ECO:0007669"/>
    <property type="project" value="UniProtKB-UniRule"/>
</dbReference>
<evidence type="ECO:0000256" key="3">
    <source>
        <dbReference type="ARBA" id="ARBA00022490"/>
    </source>
</evidence>
<dbReference type="NCBIfam" id="TIGR01072">
    <property type="entry name" value="murA"/>
    <property type="match status" value="1"/>
</dbReference>
<evidence type="ECO:0000256" key="1">
    <source>
        <dbReference type="ARBA" id="ARBA00004496"/>
    </source>
</evidence>
<dbReference type="InterPro" id="IPR005750">
    <property type="entry name" value="UDP_GlcNAc_COvinyl_MurA"/>
</dbReference>
<evidence type="ECO:0000256" key="11">
    <source>
        <dbReference type="ARBA" id="ARBA00047527"/>
    </source>
</evidence>
<evidence type="ECO:0000313" key="15">
    <source>
        <dbReference type="Proteomes" id="UP000092971"/>
    </source>
</evidence>
<dbReference type="Gene3D" id="3.65.10.10">
    <property type="entry name" value="Enolpyruvate transferase domain"/>
    <property type="match status" value="2"/>
</dbReference>
<dbReference type="GO" id="GO:0071555">
    <property type="term" value="P:cell wall organization"/>
    <property type="evidence" value="ECO:0007669"/>
    <property type="project" value="UniProtKB-KW"/>
</dbReference>
<dbReference type="InterPro" id="IPR050068">
    <property type="entry name" value="MurA_subfamily"/>
</dbReference>
<evidence type="ECO:0000256" key="6">
    <source>
        <dbReference type="ARBA" id="ARBA00022960"/>
    </source>
</evidence>
<dbReference type="SUPFAM" id="SSF55205">
    <property type="entry name" value="EPT/RTPC-like"/>
    <property type="match status" value="1"/>
</dbReference>
<comment type="subcellular location">
    <subcellularLocation>
        <location evidence="1 12">Cytoplasm</location>
    </subcellularLocation>
</comment>
<dbReference type="CDD" id="cd01555">
    <property type="entry name" value="UdpNAET"/>
    <property type="match status" value="1"/>
</dbReference>
<dbReference type="RefSeq" id="WP_015359820.1">
    <property type="nucleotide sequence ID" value="NZ_CP014672.1"/>
</dbReference>
<dbReference type="AlphaFoldDB" id="A0A1B1YF90"/>
<dbReference type="GO" id="GO:0051301">
    <property type="term" value="P:cell division"/>
    <property type="evidence" value="ECO:0007669"/>
    <property type="project" value="UniProtKB-KW"/>
</dbReference>
<keyword evidence="3 12" id="KW-0963">Cytoplasm</keyword>
<sequence>MDKFVVEGGNRLHGELKIPGAKNAVLPILAATVLNRGTSVIRNCPVLEDVKTMQEILSSLGLKVEHDGQSIIVDGKNLSSNTIPESLASKMRSSIVLMGSMLGRTGEIYISYPGGCAIGPRPIDLHLNSLRKMGAEIDDLYKGILHCRVKKFQGTEILLDYPSVGATENIMLAASLAEGETIIRNAAKEPEIVDLQNFLQALGVKIHGAGTGVIHINGCREIEKDVTYSVIPDRIVAGTYMACVAATGGELVLDGIDYEHVSSIAYLLRNCGVSVELLNDKTIRIKSDGNLKAIEVIRTSPYPGFPTDMQPQFVAILSKAKGTSVVIETVFENRYGYVEQLMRMGADITVRERVAVIKGVKRLTGAFLEASDLRGGAALTIAALAAEGTSVINNVKHIDRGYEAFEKNLGAIGAKIRRE</sequence>
<dbReference type="PANTHER" id="PTHR43783:SF1">
    <property type="entry name" value="UDP-N-ACETYLGLUCOSAMINE 1-CARBOXYVINYLTRANSFERASE"/>
    <property type="match status" value="1"/>
</dbReference>
<keyword evidence="8 12" id="KW-0131">Cell cycle</keyword>
<evidence type="ECO:0000256" key="4">
    <source>
        <dbReference type="ARBA" id="ARBA00022618"/>
    </source>
</evidence>
<evidence type="ECO:0000256" key="9">
    <source>
        <dbReference type="ARBA" id="ARBA00023316"/>
    </source>
</evidence>
<feature type="binding site" evidence="12">
    <location>
        <position position="92"/>
    </location>
    <ligand>
        <name>UDP-N-acetyl-alpha-D-glucosamine</name>
        <dbReference type="ChEBI" id="CHEBI:57705"/>
    </ligand>
</feature>
<comment type="catalytic activity">
    <reaction evidence="11 12">
        <text>phosphoenolpyruvate + UDP-N-acetyl-alpha-D-glucosamine = UDP-N-acetyl-3-O-(1-carboxyvinyl)-alpha-D-glucosamine + phosphate</text>
        <dbReference type="Rhea" id="RHEA:18681"/>
        <dbReference type="ChEBI" id="CHEBI:43474"/>
        <dbReference type="ChEBI" id="CHEBI:57705"/>
        <dbReference type="ChEBI" id="CHEBI:58702"/>
        <dbReference type="ChEBI" id="CHEBI:68483"/>
        <dbReference type="EC" id="2.5.1.7"/>
    </reaction>
</comment>
<dbReference type="GO" id="GO:0009252">
    <property type="term" value="P:peptidoglycan biosynthetic process"/>
    <property type="evidence" value="ECO:0007669"/>
    <property type="project" value="UniProtKB-UniRule"/>
</dbReference>
<comment type="pathway">
    <text evidence="2 12">Cell wall biogenesis; peptidoglycan biosynthesis.</text>
</comment>
<comment type="similarity">
    <text evidence="10 12">Belongs to the EPSP synthase family. MurA subfamily.</text>
</comment>
<evidence type="ECO:0000259" key="13">
    <source>
        <dbReference type="Pfam" id="PF00275"/>
    </source>
</evidence>
<feature type="binding site" evidence="12">
    <location>
        <begin position="121"/>
        <end position="125"/>
    </location>
    <ligand>
        <name>UDP-N-acetyl-alpha-D-glucosamine</name>
        <dbReference type="ChEBI" id="CHEBI:57705"/>
    </ligand>
</feature>
<dbReference type="GO" id="GO:0008360">
    <property type="term" value="P:regulation of cell shape"/>
    <property type="evidence" value="ECO:0007669"/>
    <property type="project" value="UniProtKB-KW"/>
</dbReference>
<gene>
    <name evidence="12" type="primary">murA</name>
    <name evidence="14" type="ORF">CSTERTH_10490</name>
</gene>
<dbReference type="InterPro" id="IPR001986">
    <property type="entry name" value="Enolpyruvate_Tfrase_dom"/>
</dbReference>
<dbReference type="UniPathway" id="UPA00219"/>
<feature type="modified residue" description="2-(S-cysteinyl)pyruvic acid O-phosphothioketal" evidence="12">
    <location>
        <position position="116"/>
    </location>
</feature>
<feature type="active site" description="Proton donor" evidence="12">
    <location>
        <position position="116"/>
    </location>
</feature>
<evidence type="ECO:0000313" key="14">
    <source>
        <dbReference type="EMBL" id="ANW99425.1"/>
    </source>
</evidence>
<dbReference type="Pfam" id="PF00275">
    <property type="entry name" value="EPSP_synthase"/>
    <property type="match status" value="1"/>
</dbReference>
<dbReference type="GO" id="GO:0005737">
    <property type="term" value="C:cytoplasm"/>
    <property type="evidence" value="ECO:0007669"/>
    <property type="project" value="UniProtKB-SubCell"/>
</dbReference>
<feature type="binding site" evidence="12">
    <location>
        <position position="330"/>
    </location>
    <ligand>
        <name>UDP-N-acetyl-alpha-D-glucosamine</name>
        <dbReference type="ChEBI" id="CHEBI:57705"/>
    </ligand>
</feature>
<keyword evidence="12" id="KW-0670">Pyruvate</keyword>
<dbReference type="InterPro" id="IPR013792">
    <property type="entry name" value="RNA3'P_cycl/enolpyr_Trfase_a/b"/>
</dbReference>
<keyword evidence="6 12" id="KW-0133">Cell shape</keyword>
<evidence type="ECO:0000256" key="12">
    <source>
        <dbReference type="HAMAP-Rule" id="MF_00111"/>
    </source>
</evidence>
<dbReference type="NCBIfam" id="NF006873">
    <property type="entry name" value="PRK09369.1"/>
    <property type="match status" value="1"/>
</dbReference>
<dbReference type="Proteomes" id="UP000092971">
    <property type="component" value="Chromosome"/>
</dbReference>
<keyword evidence="4 12" id="KW-0132">Cell division</keyword>
<evidence type="ECO:0000256" key="8">
    <source>
        <dbReference type="ARBA" id="ARBA00023306"/>
    </source>
</evidence>
<proteinExistence type="inferred from homology"/>
<dbReference type="InterPro" id="IPR036968">
    <property type="entry name" value="Enolpyruvate_Tfrase_sf"/>
</dbReference>
<accession>A0A1B1YF90</accession>
<protein>
    <recommendedName>
        <fullName evidence="12">UDP-N-acetylglucosamine 1-carboxyvinyltransferase</fullName>
        <ecNumber evidence="12">2.5.1.7</ecNumber>
    </recommendedName>
    <alternativeName>
        <fullName evidence="12">Enoylpyruvate transferase</fullName>
    </alternativeName>
    <alternativeName>
        <fullName evidence="12">UDP-N-acetylglucosamine enolpyruvyl transferase</fullName>
        <shortName evidence="12">EPT</shortName>
    </alternativeName>
</protein>